<keyword evidence="1" id="KW-0732">Signal</keyword>
<reference evidence="4" key="1">
    <citation type="journal article" date="2018" name="Nat. Plants">
        <title>Whole-genome landscape of Medicago truncatula symbiotic genes.</title>
        <authorList>
            <person name="Pecrix Y."/>
            <person name="Gamas P."/>
            <person name="Carrere S."/>
        </authorList>
    </citation>
    <scope>NUCLEOTIDE SEQUENCE</scope>
    <source>
        <tissue evidence="4">Leaves</tissue>
    </source>
</reference>
<dbReference type="InterPro" id="IPR029052">
    <property type="entry name" value="Metallo-depent_PP-like"/>
</dbReference>
<evidence type="ECO:0000256" key="2">
    <source>
        <dbReference type="ARBA" id="ARBA00022801"/>
    </source>
</evidence>
<keyword evidence="3" id="KW-1133">Transmembrane helix</keyword>
<dbReference type="Proteomes" id="UP000265566">
    <property type="component" value="Chromosome 8"/>
</dbReference>
<dbReference type="Gene3D" id="3.60.21.10">
    <property type="match status" value="1"/>
</dbReference>
<evidence type="ECO:0000313" key="4">
    <source>
        <dbReference type="EMBL" id="RHN42346.1"/>
    </source>
</evidence>
<dbReference type="EC" id="3.1.3.2" evidence="4"/>
<evidence type="ECO:0000256" key="3">
    <source>
        <dbReference type="SAM" id="Phobius"/>
    </source>
</evidence>
<dbReference type="AlphaFoldDB" id="A0A396GMJ7"/>
<dbReference type="EMBL" id="PSQE01000008">
    <property type="protein sequence ID" value="RHN42346.1"/>
    <property type="molecule type" value="Genomic_DNA"/>
</dbReference>
<comment type="caution">
    <text evidence="4">The sequence shown here is derived from an EMBL/GenBank/DDBJ whole genome shotgun (WGS) entry which is preliminary data.</text>
</comment>
<organism evidence="4">
    <name type="scientific">Medicago truncatula</name>
    <name type="common">Barrel medic</name>
    <name type="synonym">Medicago tribuloides</name>
    <dbReference type="NCBI Taxonomy" id="3880"/>
    <lineage>
        <taxon>Eukaryota</taxon>
        <taxon>Viridiplantae</taxon>
        <taxon>Streptophyta</taxon>
        <taxon>Embryophyta</taxon>
        <taxon>Tracheophyta</taxon>
        <taxon>Spermatophyta</taxon>
        <taxon>Magnoliopsida</taxon>
        <taxon>eudicotyledons</taxon>
        <taxon>Gunneridae</taxon>
        <taxon>Pentapetalae</taxon>
        <taxon>rosids</taxon>
        <taxon>fabids</taxon>
        <taxon>Fabales</taxon>
        <taxon>Fabaceae</taxon>
        <taxon>Papilionoideae</taxon>
        <taxon>50 kb inversion clade</taxon>
        <taxon>NPAAA clade</taxon>
        <taxon>Hologalegina</taxon>
        <taxon>IRL clade</taxon>
        <taxon>Trifolieae</taxon>
        <taxon>Medicago</taxon>
    </lineage>
</organism>
<keyword evidence="2 4" id="KW-0378">Hydrolase</keyword>
<proteinExistence type="predicted"/>
<dbReference type="PANTHER" id="PTHR10161:SF36">
    <property type="entry name" value="PURPLE ACID PHOSPHATASE 3"/>
    <property type="match status" value="1"/>
</dbReference>
<protein>
    <submittedName>
        <fullName evidence="4">Putative Acid phosphatase</fullName>
        <ecNumber evidence="4">3.1.3.2</ecNumber>
    </submittedName>
</protein>
<dbReference type="GO" id="GO:0003993">
    <property type="term" value="F:acid phosphatase activity"/>
    <property type="evidence" value="ECO:0007669"/>
    <property type="project" value="UniProtKB-EC"/>
</dbReference>
<feature type="transmembrane region" description="Helical" evidence="3">
    <location>
        <begin position="12"/>
        <end position="33"/>
    </location>
</feature>
<dbReference type="PANTHER" id="PTHR10161">
    <property type="entry name" value="TARTRATE-RESISTANT ACID PHOSPHATASE TYPE 5"/>
    <property type="match status" value="1"/>
</dbReference>
<accession>A0A396GMJ7</accession>
<dbReference type="Gramene" id="rna48777">
    <property type="protein sequence ID" value="RHN42346.1"/>
    <property type="gene ID" value="gene48777"/>
</dbReference>
<keyword evidence="3" id="KW-0812">Transmembrane</keyword>
<gene>
    <name evidence="4" type="ORF">MtrunA17_Chr8g0375891</name>
</gene>
<sequence length="149" mass="16980">MTFCFSHSYGAGLVVFIFVLQCILVFFLFDVFLPSRSGCGVFRLLLMGIVGKNLNIEFVVSTGDNFYDDGLKGVDDPAFYESFVHIYTAPSLQQIWYNGKLKKLGFEYFLEKICLFLRSSKQNLVSKLSGYKTSLINKEIIICNYILDT</sequence>
<dbReference type="InterPro" id="IPR051558">
    <property type="entry name" value="Metallophosphoesterase_PAP"/>
</dbReference>
<keyword evidence="3" id="KW-0472">Membrane</keyword>
<dbReference type="SUPFAM" id="SSF56300">
    <property type="entry name" value="Metallo-dependent phosphatases"/>
    <property type="match status" value="1"/>
</dbReference>
<name>A0A396GMJ7_MEDTR</name>
<evidence type="ECO:0000256" key="1">
    <source>
        <dbReference type="ARBA" id="ARBA00022729"/>
    </source>
</evidence>